<evidence type="ECO:0000313" key="3">
    <source>
        <dbReference type="Proteomes" id="UP000467305"/>
    </source>
</evidence>
<gene>
    <name evidence="2" type="ORF">F7018_02780</name>
</gene>
<evidence type="ECO:0000313" key="2">
    <source>
        <dbReference type="EMBL" id="KAB1160818.1"/>
    </source>
</evidence>
<dbReference type="InterPro" id="IPR019734">
    <property type="entry name" value="TPR_rpt"/>
</dbReference>
<dbReference type="Gene3D" id="1.25.40.10">
    <property type="entry name" value="Tetratricopeptide repeat domain"/>
    <property type="match status" value="1"/>
</dbReference>
<accession>A0A7J5AT48</accession>
<feature type="repeat" description="TPR" evidence="1">
    <location>
        <begin position="196"/>
        <end position="229"/>
    </location>
</feature>
<dbReference type="InterPro" id="IPR011990">
    <property type="entry name" value="TPR-like_helical_dom_sf"/>
</dbReference>
<dbReference type="PROSITE" id="PS50005">
    <property type="entry name" value="TPR"/>
    <property type="match status" value="1"/>
</dbReference>
<evidence type="ECO:0000256" key="1">
    <source>
        <dbReference type="PROSITE-ProRule" id="PRU00339"/>
    </source>
</evidence>
<keyword evidence="1" id="KW-0802">TPR repeat</keyword>
<comment type="caution">
    <text evidence="2">The sequence shown here is derived from an EMBL/GenBank/DDBJ whole genome shotgun (WGS) entry which is preliminary data.</text>
</comment>
<reference evidence="2 3" key="1">
    <citation type="submission" date="2019-09" db="EMBL/GenBank/DDBJ databases">
        <authorList>
            <person name="Cao W.R."/>
        </authorList>
    </citation>
    <scope>NUCLEOTIDE SEQUENCE [LARGE SCALE GENOMIC DNA]</scope>
    <source>
        <strain evidence="3">a4</strain>
    </source>
</reference>
<dbReference type="Proteomes" id="UP000467305">
    <property type="component" value="Unassembled WGS sequence"/>
</dbReference>
<dbReference type="AlphaFoldDB" id="A0A7J5AT48"/>
<sequence>MKNSILTLFLFLTLHSFSQIEKPSLSPKIITKQQVGLANFTLEYGQPSRNNREIFGALIPYKKLWRTGANASTKITVSKEVSFANHKIPAGTYGLYTIPDTKEWTIIIHKKSNLWGAGGYQKANDLIRFTVPVIKTQCLVETLQIGFEKFTVNGADLFITWENSKVIIPVNVDSDAIIQNQINEKIINSETPVKAQTYFDAAQYYYLKNKDLETAFKWFSKAVELRPSAFWYVYYKAELAHVLKKNDIAKEGATKCLKAAKESKSSDYGYIAKCSLLLKAINHNKK</sequence>
<dbReference type="OrthoDB" id="187854at2"/>
<dbReference type="InterPro" id="IPR021314">
    <property type="entry name" value="DUF2911"/>
</dbReference>
<protein>
    <submittedName>
        <fullName evidence="2">DUF2911 domain-containing protein</fullName>
    </submittedName>
</protein>
<dbReference type="SUPFAM" id="SSF48452">
    <property type="entry name" value="TPR-like"/>
    <property type="match status" value="1"/>
</dbReference>
<organism evidence="2 3">
    <name type="scientific">Tenacibaculum aiptasiae</name>
    <dbReference type="NCBI Taxonomy" id="426481"/>
    <lineage>
        <taxon>Bacteria</taxon>
        <taxon>Pseudomonadati</taxon>
        <taxon>Bacteroidota</taxon>
        <taxon>Flavobacteriia</taxon>
        <taxon>Flavobacteriales</taxon>
        <taxon>Flavobacteriaceae</taxon>
        <taxon>Tenacibaculum</taxon>
    </lineage>
</organism>
<name>A0A7J5AT48_9FLAO</name>
<proteinExistence type="predicted"/>
<keyword evidence="3" id="KW-1185">Reference proteome</keyword>
<dbReference type="Pfam" id="PF11138">
    <property type="entry name" value="DUF2911"/>
    <property type="match status" value="1"/>
</dbReference>
<dbReference type="EMBL" id="WAAU01000003">
    <property type="protein sequence ID" value="KAB1160818.1"/>
    <property type="molecule type" value="Genomic_DNA"/>
</dbReference>
<dbReference type="RefSeq" id="WP_150898446.1">
    <property type="nucleotide sequence ID" value="NZ_WAAU01000003.1"/>
</dbReference>